<proteinExistence type="predicted"/>
<evidence type="ECO:0000313" key="1">
    <source>
        <dbReference type="EMBL" id="SQA98621.1"/>
    </source>
</evidence>
<gene>
    <name evidence="1" type="primary">malS_2</name>
    <name evidence="1" type="ORF">NCTC12120_02517</name>
</gene>
<dbReference type="Gene3D" id="3.20.20.80">
    <property type="entry name" value="Glycosidases"/>
    <property type="match status" value="1"/>
</dbReference>
<reference evidence="1 2" key="1">
    <citation type="submission" date="2018-06" db="EMBL/GenBank/DDBJ databases">
        <authorList>
            <consortium name="Pathogen Informatics"/>
            <person name="Doyle S."/>
        </authorList>
    </citation>
    <scope>NUCLEOTIDE SEQUENCE [LARGE SCALE GENOMIC DNA]</scope>
    <source>
        <strain evidence="1 2">NCTC12120</strain>
    </source>
</reference>
<dbReference type="AlphaFoldDB" id="A0A2X2T9F7"/>
<keyword evidence="1" id="KW-0326">Glycosidase</keyword>
<dbReference type="Proteomes" id="UP000251197">
    <property type="component" value="Unassembled WGS sequence"/>
</dbReference>
<name>A0A2X2T9F7_9ENTR</name>
<organism evidence="1 2">
    <name type="scientific">Cedecea neteri</name>
    <dbReference type="NCBI Taxonomy" id="158822"/>
    <lineage>
        <taxon>Bacteria</taxon>
        <taxon>Pseudomonadati</taxon>
        <taxon>Pseudomonadota</taxon>
        <taxon>Gammaproteobacteria</taxon>
        <taxon>Enterobacterales</taxon>
        <taxon>Enterobacteriaceae</taxon>
        <taxon>Cedecea</taxon>
    </lineage>
</organism>
<accession>A0A2X2T9F7</accession>
<dbReference type="EMBL" id="UAVU01000003">
    <property type="protein sequence ID" value="SQA98621.1"/>
    <property type="molecule type" value="Genomic_DNA"/>
</dbReference>
<protein>
    <submittedName>
        <fullName evidence="1">Alpha-amylase</fullName>
        <ecNumber evidence="1">3.2.1.1</ecNumber>
    </submittedName>
</protein>
<evidence type="ECO:0000313" key="2">
    <source>
        <dbReference type="Proteomes" id="UP000251197"/>
    </source>
</evidence>
<dbReference type="GO" id="GO:0004556">
    <property type="term" value="F:alpha-amylase activity"/>
    <property type="evidence" value="ECO:0007669"/>
    <property type="project" value="UniProtKB-EC"/>
</dbReference>
<sequence length="107" mass="11413">MGKPLTVDVSSTFPEGSLVRDFYSGNTAKVEQGHITLMPAAGSDGLLLLESATVEKPAPFSWQNATVYFVLTDRFENGNPANDHSYGRHTKTVCKKLAPSTAAISPG</sequence>
<keyword evidence="1" id="KW-0378">Hydrolase</keyword>
<dbReference type="EC" id="3.2.1.1" evidence="1"/>